<keyword evidence="2" id="KW-1185">Reference proteome</keyword>
<evidence type="ECO:0000313" key="1">
    <source>
        <dbReference type="EMBL" id="EAZ91692.1"/>
    </source>
</evidence>
<dbReference type="GO" id="GO:0004807">
    <property type="term" value="F:triose-phosphate isomerase activity"/>
    <property type="evidence" value="ECO:0007669"/>
    <property type="project" value="UniProtKB-EC"/>
</dbReference>
<name>A3IPC7_9CHRO</name>
<proteinExistence type="predicted"/>
<dbReference type="Proteomes" id="UP000003781">
    <property type="component" value="Unassembled WGS sequence"/>
</dbReference>
<dbReference type="RefSeq" id="WP_008275245.1">
    <property type="nucleotide sequence ID" value="NZ_AAXW01000012.1"/>
</dbReference>
<gene>
    <name evidence="1" type="primary">tpiA</name>
    <name evidence="1" type="ORF">CY0110_26213</name>
</gene>
<dbReference type="EC" id="5.3.1.1" evidence="1"/>
<evidence type="ECO:0000313" key="2">
    <source>
        <dbReference type="Proteomes" id="UP000003781"/>
    </source>
</evidence>
<dbReference type="EMBL" id="AAXW01000012">
    <property type="protein sequence ID" value="EAZ91692.1"/>
    <property type="molecule type" value="Genomic_DNA"/>
</dbReference>
<protein>
    <submittedName>
        <fullName evidence="1">Triosephosphate isomerase</fullName>
        <ecNumber evidence="1">5.3.1.1</ecNumber>
    </submittedName>
</protein>
<dbReference type="OrthoDB" id="30586at2"/>
<accession>A3IPC7</accession>
<organism evidence="1 2">
    <name type="scientific">Crocosphaera chwakensis CCY0110</name>
    <dbReference type="NCBI Taxonomy" id="391612"/>
    <lineage>
        <taxon>Bacteria</taxon>
        <taxon>Bacillati</taxon>
        <taxon>Cyanobacteriota</taxon>
        <taxon>Cyanophyceae</taxon>
        <taxon>Oscillatoriophycideae</taxon>
        <taxon>Chroococcales</taxon>
        <taxon>Aphanothecaceae</taxon>
        <taxon>Crocosphaera</taxon>
        <taxon>Crocosphaera chwakensis</taxon>
    </lineage>
</organism>
<reference evidence="1 2" key="1">
    <citation type="submission" date="2007-03" db="EMBL/GenBank/DDBJ databases">
        <authorList>
            <person name="Stal L."/>
            <person name="Ferriera S."/>
            <person name="Johnson J."/>
            <person name="Kravitz S."/>
            <person name="Beeson K."/>
            <person name="Sutton G."/>
            <person name="Rogers Y.-H."/>
            <person name="Friedman R."/>
            <person name="Frazier M."/>
            <person name="Venter J.C."/>
        </authorList>
    </citation>
    <scope>NUCLEOTIDE SEQUENCE [LARGE SCALE GENOMIC DNA]</scope>
    <source>
        <strain evidence="1 2">CCY0110</strain>
    </source>
</reference>
<sequence length="62" mass="6890">MEIIGSEVILHCCSSIPNLLAQAQANFIPGINLENYLQYTRIQRQIISHLLTLAVSTNVIPI</sequence>
<keyword evidence="1" id="KW-0413">Isomerase</keyword>
<comment type="caution">
    <text evidence="1">The sequence shown here is derived from an EMBL/GenBank/DDBJ whole genome shotgun (WGS) entry which is preliminary data.</text>
</comment>
<dbReference type="AlphaFoldDB" id="A3IPC7"/>